<dbReference type="RefSeq" id="WP_190703008.1">
    <property type="nucleotide sequence ID" value="NZ_JAMPKX010000004.1"/>
</dbReference>
<name>A0ABV0K4H3_9CYAN</name>
<proteinExistence type="predicted"/>
<accession>A0ABV0K4H3</accession>
<protein>
    <submittedName>
        <fullName evidence="2">Uncharacterized protein</fullName>
    </submittedName>
</protein>
<keyword evidence="3" id="KW-1185">Reference proteome</keyword>
<sequence>MDAFDLWAMAPNYYGEWDSIAVAMVLSLGLGWVLAGFPGVPRTWLNDDWRQ</sequence>
<keyword evidence="1" id="KW-0472">Membrane</keyword>
<evidence type="ECO:0000256" key="1">
    <source>
        <dbReference type="SAM" id="Phobius"/>
    </source>
</evidence>
<reference evidence="2 3" key="1">
    <citation type="submission" date="2022-04" db="EMBL/GenBank/DDBJ databases">
        <title>Positive selection, recombination, and allopatry shape intraspecific diversity of widespread and dominant cyanobacteria.</title>
        <authorList>
            <person name="Wei J."/>
            <person name="Shu W."/>
            <person name="Hu C."/>
        </authorList>
    </citation>
    <scope>NUCLEOTIDE SEQUENCE [LARGE SCALE GENOMIC DNA]</scope>
    <source>
        <strain evidence="2 3">DQ-A4</strain>
    </source>
</reference>
<organism evidence="2 3">
    <name type="scientific">Leptolyngbya subtilissima DQ-A4</name>
    <dbReference type="NCBI Taxonomy" id="2933933"/>
    <lineage>
        <taxon>Bacteria</taxon>
        <taxon>Bacillati</taxon>
        <taxon>Cyanobacteriota</taxon>
        <taxon>Cyanophyceae</taxon>
        <taxon>Leptolyngbyales</taxon>
        <taxon>Leptolyngbyaceae</taxon>
        <taxon>Leptolyngbya group</taxon>
        <taxon>Leptolyngbya</taxon>
    </lineage>
</organism>
<comment type="caution">
    <text evidence="2">The sequence shown here is derived from an EMBL/GenBank/DDBJ whole genome shotgun (WGS) entry which is preliminary data.</text>
</comment>
<dbReference type="EMBL" id="JAMPKX010000004">
    <property type="protein sequence ID" value="MEP0947681.1"/>
    <property type="molecule type" value="Genomic_DNA"/>
</dbReference>
<evidence type="ECO:0000313" key="2">
    <source>
        <dbReference type="EMBL" id="MEP0947681.1"/>
    </source>
</evidence>
<evidence type="ECO:0000313" key="3">
    <source>
        <dbReference type="Proteomes" id="UP001482513"/>
    </source>
</evidence>
<dbReference type="Proteomes" id="UP001482513">
    <property type="component" value="Unassembled WGS sequence"/>
</dbReference>
<keyword evidence="1" id="KW-1133">Transmembrane helix</keyword>
<gene>
    <name evidence="2" type="ORF">NC992_12425</name>
</gene>
<feature type="transmembrane region" description="Helical" evidence="1">
    <location>
        <begin position="20"/>
        <end position="40"/>
    </location>
</feature>
<keyword evidence="1" id="KW-0812">Transmembrane</keyword>